<dbReference type="Pfam" id="PF20152">
    <property type="entry name" value="DUF6534"/>
    <property type="match status" value="1"/>
</dbReference>
<dbReference type="OrthoDB" id="2971182at2759"/>
<keyword evidence="1" id="KW-0472">Membrane</keyword>
<dbReference type="EMBL" id="MU151080">
    <property type="protein sequence ID" value="KAF9451797.1"/>
    <property type="molecule type" value="Genomic_DNA"/>
</dbReference>
<gene>
    <name evidence="3" type="ORF">P691DRAFT_662504</name>
</gene>
<feature type="domain" description="DUF6534" evidence="2">
    <location>
        <begin position="143"/>
        <end position="229"/>
    </location>
</feature>
<evidence type="ECO:0000256" key="1">
    <source>
        <dbReference type="SAM" id="Phobius"/>
    </source>
</evidence>
<keyword evidence="1" id="KW-0812">Transmembrane</keyword>
<feature type="transmembrane region" description="Helical" evidence="1">
    <location>
        <begin position="21"/>
        <end position="47"/>
    </location>
</feature>
<dbReference type="PANTHER" id="PTHR40465:SF1">
    <property type="entry name" value="DUF6534 DOMAIN-CONTAINING PROTEIN"/>
    <property type="match status" value="1"/>
</dbReference>
<keyword evidence="1" id="KW-1133">Transmembrane helix</keyword>
<dbReference type="Proteomes" id="UP000807342">
    <property type="component" value="Unassembled WGS sequence"/>
</dbReference>
<feature type="transmembrane region" description="Helical" evidence="1">
    <location>
        <begin position="136"/>
        <end position="157"/>
    </location>
</feature>
<accession>A0A9P5XK02</accession>
<feature type="transmembrane region" description="Helical" evidence="1">
    <location>
        <begin position="92"/>
        <end position="116"/>
    </location>
</feature>
<dbReference type="InterPro" id="IPR045339">
    <property type="entry name" value="DUF6534"/>
</dbReference>
<organism evidence="3 4">
    <name type="scientific">Macrolepiota fuliginosa MF-IS2</name>
    <dbReference type="NCBI Taxonomy" id="1400762"/>
    <lineage>
        <taxon>Eukaryota</taxon>
        <taxon>Fungi</taxon>
        <taxon>Dikarya</taxon>
        <taxon>Basidiomycota</taxon>
        <taxon>Agaricomycotina</taxon>
        <taxon>Agaricomycetes</taxon>
        <taxon>Agaricomycetidae</taxon>
        <taxon>Agaricales</taxon>
        <taxon>Agaricineae</taxon>
        <taxon>Agaricaceae</taxon>
        <taxon>Macrolepiota</taxon>
    </lineage>
</organism>
<evidence type="ECO:0000313" key="4">
    <source>
        <dbReference type="Proteomes" id="UP000807342"/>
    </source>
</evidence>
<feature type="transmembrane region" description="Helical" evidence="1">
    <location>
        <begin position="59"/>
        <end position="80"/>
    </location>
</feature>
<evidence type="ECO:0000313" key="3">
    <source>
        <dbReference type="EMBL" id="KAF9451797.1"/>
    </source>
</evidence>
<evidence type="ECO:0000259" key="2">
    <source>
        <dbReference type="Pfam" id="PF20152"/>
    </source>
</evidence>
<reference evidence="3" key="1">
    <citation type="submission" date="2020-11" db="EMBL/GenBank/DDBJ databases">
        <authorList>
            <consortium name="DOE Joint Genome Institute"/>
            <person name="Ahrendt S."/>
            <person name="Riley R."/>
            <person name="Andreopoulos W."/>
            <person name="Labutti K."/>
            <person name="Pangilinan J."/>
            <person name="Ruiz-Duenas F.J."/>
            <person name="Barrasa J.M."/>
            <person name="Sanchez-Garcia M."/>
            <person name="Camarero S."/>
            <person name="Miyauchi S."/>
            <person name="Serrano A."/>
            <person name="Linde D."/>
            <person name="Babiker R."/>
            <person name="Drula E."/>
            <person name="Ayuso-Fernandez I."/>
            <person name="Pacheco R."/>
            <person name="Padilla G."/>
            <person name="Ferreira P."/>
            <person name="Barriuso J."/>
            <person name="Kellner H."/>
            <person name="Castanera R."/>
            <person name="Alfaro M."/>
            <person name="Ramirez L."/>
            <person name="Pisabarro A.G."/>
            <person name="Kuo A."/>
            <person name="Tritt A."/>
            <person name="Lipzen A."/>
            <person name="He G."/>
            <person name="Yan M."/>
            <person name="Ng V."/>
            <person name="Cullen D."/>
            <person name="Martin F."/>
            <person name="Rosso M.-N."/>
            <person name="Henrissat B."/>
            <person name="Hibbett D."/>
            <person name="Martinez A.T."/>
            <person name="Grigoriev I.V."/>
        </authorList>
    </citation>
    <scope>NUCLEOTIDE SEQUENCE</scope>
    <source>
        <strain evidence="3">MF-IS2</strain>
    </source>
</reference>
<keyword evidence="4" id="KW-1185">Reference proteome</keyword>
<feature type="non-terminal residue" evidence="3">
    <location>
        <position position="1"/>
    </location>
</feature>
<dbReference type="PANTHER" id="PTHR40465">
    <property type="entry name" value="CHROMOSOME 1, WHOLE GENOME SHOTGUN SEQUENCE"/>
    <property type="match status" value="1"/>
</dbReference>
<feature type="transmembrane region" description="Helical" evidence="1">
    <location>
        <begin position="206"/>
        <end position="226"/>
    </location>
</feature>
<protein>
    <recommendedName>
        <fullName evidence="2">DUF6534 domain-containing protein</fullName>
    </recommendedName>
</protein>
<dbReference type="AlphaFoldDB" id="A0A9P5XK02"/>
<sequence>IPDIYYLAFPQDRWQVKSIVYFVYGVGTIQTVFALRDFYILFCILGGNMPTGHDLRAFGFMWFTIPVSSALVAVVSQLFYAHRIYIISNKKWITTIVSVLAILQFICGVVSAATVYNTGQDLTNIFGRVGALVNAVIWGYIGMVCDLIIMVYMFRFLSKQLTRASRDTQVSLTKMKRILLETGILTAAMAAAYVIMSTLISVFSGWFIILGLSLNKLYGNSILVLLNNRFTIFGGRNAPHPDFDIVSYHRSDANEGPVMSGTAFAHNRATET</sequence>
<name>A0A9P5XK02_9AGAR</name>
<feature type="transmembrane region" description="Helical" evidence="1">
    <location>
        <begin position="178"/>
        <end position="200"/>
    </location>
</feature>
<proteinExistence type="predicted"/>
<comment type="caution">
    <text evidence="3">The sequence shown here is derived from an EMBL/GenBank/DDBJ whole genome shotgun (WGS) entry which is preliminary data.</text>
</comment>